<dbReference type="GO" id="GO:0003676">
    <property type="term" value="F:nucleic acid binding"/>
    <property type="evidence" value="ECO:0007669"/>
    <property type="project" value="InterPro"/>
</dbReference>
<feature type="compositionally biased region" description="Basic residues" evidence="2">
    <location>
        <begin position="366"/>
        <end position="375"/>
    </location>
</feature>
<dbReference type="InterPro" id="IPR000477">
    <property type="entry name" value="RT_dom"/>
</dbReference>
<dbReference type="Gene3D" id="3.10.10.10">
    <property type="entry name" value="HIV Type 1 Reverse Transcriptase, subunit A, domain 1"/>
    <property type="match status" value="1"/>
</dbReference>
<dbReference type="GO" id="GO:0015074">
    <property type="term" value="P:DNA integration"/>
    <property type="evidence" value="ECO:0007669"/>
    <property type="project" value="InterPro"/>
</dbReference>
<dbReference type="InterPro" id="IPR043502">
    <property type="entry name" value="DNA/RNA_pol_sf"/>
</dbReference>
<dbReference type="InterPro" id="IPR036397">
    <property type="entry name" value="RNaseH_sf"/>
</dbReference>
<dbReference type="InterPro" id="IPR041577">
    <property type="entry name" value="RT_RNaseH_2"/>
</dbReference>
<gene>
    <name evidence="4" type="ORF">KK1_016514</name>
</gene>
<evidence type="ECO:0000256" key="1">
    <source>
        <dbReference type="ARBA" id="ARBA00023268"/>
    </source>
</evidence>
<evidence type="ECO:0000259" key="3">
    <source>
        <dbReference type="PROSITE" id="PS50994"/>
    </source>
</evidence>
<dbReference type="PROSITE" id="PS50994">
    <property type="entry name" value="INTEGRASE"/>
    <property type="match status" value="1"/>
</dbReference>
<dbReference type="SUPFAM" id="SSF53098">
    <property type="entry name" value="Ribonuclease H-like"/>
    <property type="match status" value="1"/>
</dbReference>
<dbReference type="Proteomes" id="UP000075243">
    <property type="component" value="Chromosome 8"/>
</dbReference>
<dbReference type="InterPro" id="IPR001584">
    <property type="entry name" value="Integrase_cat-core"/>
</dbReference>
<proteinExistence type="predicted"/>
<evidence type="ECO:0000313" key="4">
    <source>
        <dbReference type="EMBL" id="KYP61999.1"/>
    </source>
</evidence>
<dbReference type="CDD" id="cd01647">
    <property type="entry name" value="RT_LTR"/>
    <property type="match status" value="1"/>
</dbReference>
<feature type="region of interest" description="Disordered" evidence="2">
    <location>
        <begin position="353"/>
        <end position="375"/>
    </location>
</feature>
<feature type="domain" description="Integrase catalytic" evidence="3">
    <location>
        <begin position="247"/>
        <end position="375"/>
    </location>
</feature>
<keyword evidence="1" id="KW-0511">Multifunctional enzyme</keyword>
<name>A0A151T4L9_CAJCA</name>
<dbReference type="Pfam" id="PF17919">
    <property type="entry name" value="RT_RNaseH_2"/>
    <property type="match status" value="1"/>
</dbReference>
<dbReference type="GO" id="GO:0003824">
    <property type="term" value="F:catalytic activity"/>
    <property type="evidence" value="ECO:0007669"/>
    <property type="project" value="UniProtKB-KW"/>
</dbReference>
<sequence>MSSLPPTNEVEFSIDLVPGTRPISIAPYRMSPIELVELKKQIEDLLEKGFARPSVSPWGAPVLLVKKKDGSMRLCVDYRQLNKVTIKNKYPLPRIDDLMDQLVGASVFSKIDLRSGYHQIRVKVLKWEAPKSISEIRSFLGLAGYYRRFIEGFSKLSLPLTSLTRKGVVFVWDSKCENSFQALKEKLTSAPVLVLPDLSKTFIVYCDASKMGLGGVYHPGKANVVADALSRKSLHFVRLGMTRVTSELLREIRETQLVDSFLVARRNAIGQGIEREFTLGVDGVLRFRDRVEAASYTHVTRNVVAKFIKKEFICRYGMPSRIIADNRTNLNNKMMTELCVDFKIQHHNFSPYPPKMNGQLKQQTRTSRRAFRKWW</sequence>
<dbReference type="SUPFAM" id="SSF56672">
    <property type="entry name" value="DNA/RNA polymerases"/>
    <property type="match status" value="1"/>
</dbReference>
<dbReference type="InterPro" id="IPR050951">
    <property type="entry name" value="Retrovirus_Pol_polyprotein"/>
</dbReference>
<protein>
    <submittedName>
        <fullName evidence="4">Transposon Ty3-G Gag-Pol polyprotein</fullName>
    </submittedName>
</protein>
<dbReference type="AlphaFoldDB" id="A0A151T4L9"/>
<dbReference type="Gene3D" id="3.30.420.10">
    <property type="entry name" value="Ribonuclease H-like superfamily/Ribonuclease H"/>
    <property type="match status" value="1"/>
</dbReference>
<evidence type="ECO:0000313" key="5">
    <source>
        <dbReference type="Proteomes" id="UP000075243"/>
    </source>
</evidence>
<reference evidence="4 5" key="1">
    <citation type="journal article" date="2012" name="Nat. Biotechnol.">
        <title>Draft genome sequence of pigeonpea (Cajanus cajan), an orphan legume crop of resource-poor farmers.</title>
        <authorList>
            <person name="Varshney R.K."/>
            <person name="Chen W."/>
            <person name="Li Y."/>
            <person name="Bharti A.K."/>
            <person name="Saxena R.K."/>
            <person name="Schlueter J.A."/>
            <person name="Donoghue M.T."/>
            <person name="Azam S."/>
            <person name="Fan G."/>
            <person name="Whaley A.M."/>
            <person name="Farmer A.D."/>
            <person name="Sheridan J."/>
            <person name="Iwata A."/>
            <person name="Tuteja R."/>
            <person name="Penmetsa R.V."/>
            <person name="Wu W."/>
            <person name="Upadhyaya H.D."/>
            <person name="Yang S.P."/>
            <person name="Shah T."/>
            <person name="Saxena K.B."/>
            <person name="Michael T."/>
            <person name="McCombie W.R."/>
            <person name="Yang B."/>
            <person name="Zhang G."/>
            <person name="Yang H."/>
            <person name="Wang J."/>
            <person name="Spillane C."/>
            <person name="Cook D.R."/>
            <person name="May G.D."/>
            <person name="Xu X."/>
            <person name="Jackson S.A."/>
        </authorList>
    </citation>
    <scope>NUCLEOTIDE SEQUENCE [LARGE SCALE GENOMIC DNA]</scope>
    <source>
        <strain evidence="5">cv. Asha</strain>
    </source>
</reference>
<keyword evidence="5" id="KW-1185">Reference proteome</keyword>
<dbReference type="FunFam" id="3.30.70.270:FF:000020">
    <property type="entry name" value="Transposon Tf2-6 polyprotein-like Protein"/>
    <property type="match status" value="1"/>
</dbReference>
<dbReference type="InterPro" id="IPR012337">
    <property type="entry name" value="RNaseH-like_sf"/>
</dbReference>
<dbReference type="PANTHER" id="PTHR37984">
    <property type="entry name" value="PROTEIN CBG26694"/>
    <property type="match status" value="1"/>
</dbReference>
<dbReference type="InterPro" id="IPR043128">
    <property type="entry name" value="Rev_trsase/Diguanyl_cyclase"/>
</dbReference>
<dbReference type="Gramene" id="C.cajan_16047.t">
    <property type="protein sequence ID" value="C.cajan_16047.t"/>
    <property type="gene ID" value="C.cajan_16047"/>
</dbReference>
<evidence type="ECO:0000256" key="2">
    <source>
        <dbReference type="SAM" id="MobiDB-lite"/>
    </source>
</evidence>
<dbReference type="PANTHER" id="PTHR37984:SF5">
    <property type="entry name" value="PROTEIN NYNRIN-LIKE"/>
    <property type="match status" value="1"/>
</dbReference>
<organism evidence="4 5">
    <name type="scientific">Cajanus cajan</name>
    <name type="common">Pigeon pea</name>
    <name type="synonym">Cajanus indicus</name>
    <dbReference type="NCBI Taxonomy" id="3821"/>
    <lineage>
        <taxon>Eukaryota</taxon>
        <taxon>Viridiplantae</taxon>
        <taxon>Streptophyta</taxon>
        <taxon>Embryophyta</taxon>
        <taxon>Tracheophyta</taxon>
        <taxon>Spermatophyta</taxon>
        <taxon>Magnoliopsida</taxon>
        <taxon>eudicotyledons</taxon>
        <taxon>Gunneridae</taxon>
        <taxon>Pentapetalae</taxon>
        <taxon>rosids</taxon>
        <taxon>fabids</taxon>
        <taxon>Fabales</taxon>
        <taxon>Fabaceae</taxon>
        <taxon>Papilionoideae</taxon>
        <taxon>50 kb inversion clade</taxon>
        <taxon>NPAAA clade</taxon>
        <taxon>indigoferoid/millettioid clade</taxon>
        <taxon>Phaseoleae</taxon>
        <taxon>Cajanus</taxon>
    </lineage>
</organism>
<dbReference type="Pfam" id="PF00078">
    <property type="entry name" value="RVT_1"/>
    <property type="match status" value="1"/>
</dbReference>
<dbReference type="EMBL" id="CM003610">
    <property type="protein sequence ID" value="KYP61999.1"/>
    <property type="molecule type" value="Genomic_DNA"/>
</dbReference>
<accession>A0A151T4L9</accession>
<dbReference type="Gene3D" id="3.30.70.270">
    <property type="match status" value="1"/>
</dbReference>